<keyword evidence="2" id="KW-1185">Reference proteome</keyword>
<dbReference type="RefSeq" id="WP_046307617.1">
    <property type="nucleotide sequence ID" value="NZ_KQ034000.1"/>
</dbReference>
<dbReference type="HOGENOM" id="CLU_074786_1_0_9"/>
<organism evidence="1 2">
    <name type="scientific">Lactobacillus apis</name>
    <dbReference type="NCBI Taxonomy" id="303541"/>
    <lineage>
        <taxon>Bacteria</taxon>
        <taxon>Bacillati</taxon>
        <taxon>Bacillota</taxon>
        <taxon>Bacilli</taxon>
        <taxon>Lactobacillales</taxon>
        <taxon>Lactobacillaceae</taxon>
        <taxon>Lactobacillus</taxon>
    </lineage>
</organism>
<evidence type="ECO:0000313" key="2">
    <source>
        <dbReference type="Proteomes" id="UP000033682"/>
    </source>
</evidence>
<reference evidence="1 2" key="1">
    <citation type="submission" date="2015-01" db="EMBL/GenBank/DDBJ databases">
        <title>Comparative genomics of the lactic acid bacteria isolated from the honey bee gut.</title>
        <authorList>
            <person name="Ellegaard K.M."/>
            <person name="Tamarit D."/>
            <person name="Javelind E."/>
            <person name="Olofsson T."/>
            <person name="Andersson S.G."/>
            <person name="Vasquez A."/>
        </authorList>
    </citation>
    <scope>NUCLEOTIDE SEQUENCE [LARGE SCALE GENOMIC DNA]</scope>
    <source>
        <strain evidence="1 2">Hma11</strain>
    </source>
</reference>
<evidence type="ECO:0000313" key="1">
    <source>
        <dbReference type="EMBL" id="KJY60198.1"/>
    </source>
</evidence>
<dbReference type="Proteomes" id="UP000033682">
    <property type="component" value="Unassembled WGS sequence"/>
</dbReference>
<dbReference type="PATRIC" id="fig|303541.3.peg.1306"/>
<dbReference type="AlphaFoldDB" id="A0A0F4LPF7"/>
<gene>
    <name evidence="1" type="ORF">JF72_11420</name>
</gene>
<dbReference type="Pfam" id="PF10978">
    <property type="entry name" value="DUF2785"/>
    <property type="match status" value="1"/>
</dbReference>
<dbReference type="EMBL" id="JXLG01000009">
    <property type="protein sequence ID" value="KJY60198.1"/>
    <property type="molecule type" value="Genomic_DNA"/>
</dbReference>
<accession>A0A0F4LPF7</accession>
<dbReference type="InterPro" id="IPR021247">
    <property type="entry name" value="DUF2785"/>
</dbReference>
<name>A0A0F4LPF7_9LACO</name>
<sequence>MQNELEQLVDLPEGKLVFTNEQIQFLLDNIGNLNPHIRDNLVYTLFARGFSENAFKQKQIQVIIDSFIQNRGLFRQINQPENDAVFLRTFSALLGALILESDNDKPILTDSERQLLFDWSIRYLKEEKDFRGYVTNKGWAHSVAHGSDFLGATLSHHDFKPKNVSAIFEVITSIFQNLKNPFVDDEEQRIAFAFFQGVHFQKIASADFNSFVDDFDKQIYQQLLHDDRANWYCLSSWFRLLQNWYFYFSTTKEVQDNLLSKITAYNEKMGFTL</sequence>
<dbReference type="STRING" id="303541.JF72_11420"/>
<protein>
    <recommendedName>
        <fullName evidence="3">DUF2785 domain-containing protein</fullName>
    </recommendedName>
</protein>
<proteinExistence type="predicted"/>
<comment type="caution">
    <text evidence="1">The sequence shown here is derived from an EMBL/GenBank/DDBJ whole genome shotgun (WGS) entry which is preliminary data.</text>
</comment>
<evidence type="ECO:0008006" key="3">
    <source>
        <dbReference type="Google" id="ProtNLM"/>
    </source>
</evidence>